<dbReference type="EMBL" id="JAJVCN010000001">
    <property type="protein sequence ID" value="MCE7003775.1"/>
    <property type="molecule type" value="Genomic_DNA"/>
</dbReference>
<proteinExistence type="predicted"/>
<protein>
    <submittedName>
        <fullName evidence="1">FixH family protein</fullName>
    </submittedName>
</protein>
<comment type="caution">
    <text evidence="1">The sequence shown here is derived from an EMBL/GenBank/DDBJ whole genome shotgun (WGS) entry which is preliminary data.</text>
</comment>
<evidence type="ECO:0000313" key="1">
    <source>
        <dbReference type="EMBL" id="MCE7003775.1"/>
    </source>
</evidence>
<organism evidence="1 2">
    <name type="scientific">Kibdelosporangium philippinense</name>
    <dbReference type="NCBI Taxonomy" id="211113"/>
    <lineage>
        <taxon>Bacteria</taxon>
        <taxon>Bacillati</taxon>
        <taxon>Actinomycetota</taxon>
        <taxon>Actinomycetes</taxon>
        <taxon>Pseudonocardiales</taxon>
        <taxon>Pseudonocardiaceae</taxon>
        <taxon>Kibdelosporangium</taxon>
    </lineage>
</organism>
<evidence type="ECO:0000313" key="2">
    <source>
        <dbReference type="Proteomes" id="UP001521150"/>
    </source>
</evidence>
<name>A0ABS8ZAE4_9PSEU</name>
<reference evidence="1 2" key="1">
    <citation type="submission" date="2021-12" db="EMBL/GenBank/DDBJ databases">
        <title>Genome sequence of Kibdelosporangium philippinense ATCC 49844.</title>
        <authorList>
            <person name="Fedorov E.A."/>
            <person name="Omeragic M."/>
            <person name="Shalygina K.F."/>
            <person name="Maclea K.S."/>
        </authorList>
    </citation>
    <scope>NUCLEOTIDE SEQUENCE [LARGE SCALE GENOMIC DNA]</scope>
    <source>
        <strain evidence="1 2">ATCC 49844</strain>
    </source>
</reference>
<keyword evidence="2" id="KW-1185">Reference proteome</keyword>
<sequence>MKLVAALSVIAVMGVLLITLPGAKPVRLVRADLTVQLDKASTGTVVAQVETPPEVAAVSMFATMPQMGHLTGEITAIREKPGLFRATGELFSMAGRWELGVRADGRVVTFEIPVK</sequence>
<dbReference type="Proteomes" id="UP001521150">
    <property type="component" value="Unassembled WGS sequence"/>
</dbReference>
<gene>
    <name evidence="1" type="ORF">LWC34_13195</name>
</gene>
<dbReference type="RefSeq" id="WP_233725337.1">
    <property type="nucleotide sequence ID" value="NZ_JAJVCN010000001.1"/>
</dbReference>
<accession>A0ABS8ZAE4</accession>